<evidence type="ECO:0000313" key="3">
    <source>
        <dbReference type="Proteomes" id="UP001147046"/>
    </source>
</evidence>
<proteinExistence type="predicted"/>
<organism evidence="2 3">
    <name type="scientific">Citrobacter portucalensis</name>
    <dbReference type="NCBI Taxonomy" id="1639133"/>
    <lineage>
        <taxon>Bacteria</taxon>
        <taxon>Pseudomonadati</taxon>
        <taxon>Pseudomonadota</taxon>
        <taxon>Gammaproteobacteria</taxon>
        <taxon>Enterobacterales</taxon>
        <taxon>Enterobacteriaceae</taxon>
        <taxon>Citrobacter</taxon>
        <taxon>Citrobacter freundii complex</taxon>
    </lineage>
</organism>
<feature type="transmembrane region" description="Helical" evidence="1">
    <location>
        <begin position="95"/>
        <end position="115"/>
    </location>
</feature>
<dbReference type="RefSeq" id="WP_275369510.1">
    <property type="nucleotide sequence ID" value="NZ_JAKIHV010000001.1"/>
</dbReference>
<dbReference type="EMBL" id="JAKIHV010000001">
    <property type="protein sequence ID" value="MDE9622419.1"/>
    <property type="molecule type" value="Genomic_DNA"/>
</dbReference>
<comment type="caution">
    <text evidence="2">The sequence shown here is derived from an EMBL/GenBank/DDBJ whole genome shotgun (WGS) entry which is preliminary data.</text>
</comment>
<keyword evidence="1" id="KW-0812">Transmembrane</keyword>
<feature type="transmembrane region" description="Helical" evidence="1">
    <location>
        <begin position="12"/>
        <end position="32"/>
    </location>
</feature>
<keyword evidence="1" id="KW-0472">Membrane</keyword>
<sequence length="177" mass="20023">MNPKVRKALSDLINGAIWDVIALAVIAMLVYFLKDSLKFSDVKDVVGTLQNISAAIFTIIGLWVGFLYPNAIQGIVSDNVDYIKNTKDVPRIERLIYVIIVSALVMLGTLVFYVIKALIGNSNFYIECRVSIKFVALVFVFCLCWLQSRCIFSVIISNFRFANNLYSRINESKLKHD</sequence>
<protein>
    <submittedName>
        <fullName evidence="2">Uncharacterized protein</fullName>
    </submittedName>
</protein>
<feature type="transmembrane region" description="Helical" evidence="1">
    <location>
        <begin position="135"/>
        <end position="159"/>
    </location>
</feature>
<evidence type="ECO:0000313" key="2">
    <source>
        <dbReference type="EMBL" id="MDE9622419.1"/>
    </source>
</evidence>
<gene>
    <name evidence="2" type="ORF">L2102_03665</name>
</gene>
<dbReference type="Proteomes" id="UP001147046">
    <property type="component" value="Unassembled WGS sequence"/>
</dbReference>
<keyword evidence="1" id="KW-1133">Transmembrane helix</keyword>
<evidence type="ECO:0000256" key="1">
    <source>
        <dbReference type="SAM" id="Phobius"/>
    </source>
</evidence>
<reference evidence="2" key="1">
    <citation type="submission" date="2022-01" db="EMBL/GenBank/DDBJ databases">
        <title>Genetic Characterization of Carbapenem-resistant Citrobacter spp. from China: a multicenter study.</title>
        <authorList>
            <person name="Ye L."/>
        </authorList>
    </citation>
    <scope>NUCLEOTIDE SEQUENCE</scope>
    <source>
        <strain evidence="2">IR5464</strain>
    </source>
</reference>
<feature type="transmembrane region" description="Helical" evidence="1">
    <location>
        <begin position="52"/>
        <end position="75"/>
    </location>
</feature>
<name>A0AAJ1JK68_9ENTR</name>
<accession>A0AAJ1JK68</accession>
<dbReference type="AlphaFoldDB" id="A0AAJ1JK68"/>